<dbReference type="Pfam" id="PF12698">
    <property type="entry name" value="ABC2_membrane_3"/>
    <property type="match status" value="1"/>
</dbReference>
<dbReference type="AlphaFoldDB" id="A0AAE6YP43"/>
<evidence type="ECO:0000256" key="2">
    <source>
        <dbReference type="ARBA" id="ARBA00022692"/>
    </source>
</evidence>
<reference evidence="7 8" key="1">
    <citation type="submission" date="2019-09" db="EMBL/GenBank/DDBJ databases">
        <title>FDA dAtabase for Regulatory Grade micrObial Sequences (FDA-ARGOS): Supporting development and validation of Infectious Disease Dx tests.</title>
        <authorList>
            <person name="Sciortino C."/>
            <person name="Tallon L."/>
            <person name="Sadzewicz L."/>
            <person name="Vavikolanu K."/>
            <person name="Mehta A."/>
            <person name="Aluvathingal J."/>
            <person name="Nadendla S."/>
            <person name="Nandy P."/>
            <person name="Geyer C."/>
            <person name="Yan Y."/>
            <person name="Sichtig H."/>
        </authorList>
    </citation>
    <scope>NUCLEOTIDE SEQUENCE [LARGE SCALE GENOMIC DNA]</scope>
    <source>
        <strain evidence="7 8">FDAARGOS_666</strain>
    </source>
</reference>
<keyword evidence="2 5" id="KW-0812">Transmembrane</keyword>
<evidence type="ECO:0000256" key="3">
    <source>
        <dbReference type="ARBA" id="ARBA00022989"/>
    </source>
</evidence>
<feature type="transmembrane region" description="Helical" evidence="5">
    <location>
        <begin position="250"/>
        <end position="271"/>
    </location>
</feature>
<dbReference type="GO" id="GO:0016020">
    <property type="term" value="C:membrane"/>
    <property type="evidence" value="ECO:0007669"/>
    <property type="project" value="UniProtKB-SubCell"/>
</dbReference>
<name>A0AAE6YP43_9STRE</name>
<sequence length="280" mass="30947">MVAMTKRNLKLYFSNKMSVFFSLLGALIAFGLYIIFLQKNMQDSWSGTPHLEEILDNWVIGGTLAITSITTTWTGIVRLVHDRENHKLEDFLLTDTSRFKVYLGYLMSASVIGFTMQAFMFVVMKLYFHWQDNISLSGSHLPQILSIMVLGSLLGASLALLILQFVKSIESSEALSTIVGTVSGFLVGVYMPLGTLPNIAQIVVKITPAAYVAAAYRQTLINQDYLGKSEKVYLGIGLKLKELTTVNQELLIISGVLVISLGILGMMLIIVKEKRPVISG</sequence>
<dbReference type="InterPro" id="IPR051784">
    <property type="entry name" value="Nod_factor_ABC_transporter"/>
</dbReference>
<dbReference type="PANTHER" id="PTHR43229:SF2">
    <property type="entry name" value="NODULATION PROTEIN J"/>
    <property type="match status" value="1"/>
</dbReference>
<evidence type="ECO:0000313" key="7">
    <source>
        <dbReference type="EMBL" id="QIX73292.1"/>
    </source>
</evidence>
<keyword evidence="4 5" id="KW-0472">Membrane</keyword>
<gene>
    <name evidence="7" type="ORF">FOB74_01490</name>
</gene>
<comment type="subcellular location">
    <subcellularLocation>
        <location evidence="1">Membrane</location>
        <topology evidence="1">Multi-pass membrane protein</topology>
    </subcellularLocation>
</comment>
<dbReference type="RefSeq" id="WP_048791055.1">
    <property type="nucleotide sequence ID" value="NZ_CP050959.1"/>
</dbReference>
<keyword evidence="3 5" id="KW-1133">Transmembrane helix</keyword>
<feature type="domain" description="ABC-2 type transporter transmembrane" evidence="6">
    <location>
        <begin position="64"/>
        <end position="268"/>
    </location>
</feature>
<feature type="transmembrane region" description="Helical" evidence="5">
    <location>
        <begin position="175"/>
        <end position="193"/>
    </location>
</feature>
<proteinExistence type="predicted"/>
<dbReference type="InterPro" id="IPR013525">
    <property type="entry name" value="ABC2_TM"/>
</dbReference>
<evidence type="ECO:0000256" key="1">
    <source>
        <dbReference type="ARBA" id="ARBA00004141"/>
    </source>
</evidence>
<dbReference type="GO" id="GO:0140359">
    <property type="term" value="F:ABC-type transporter activity"/>
    <property type="evidence" value="ECO:0007669"/>
    <property type="project" value="InterPro"/>
</dbReference>
<feature type="transmembrane region" description="Helical" evidence="5">
    <location>
        <begin position="58"/>
        <end position="80"/>
    </location>
</feature>
<feature type="transmembrane region" description="Helical" evidence="5">
    <location>
        <begin position="20"/>
        <end position="38"/>
    </location>
</feature>
<dbReference type="PANTHER" id="PTHR43229">
    <property type="entry name" value="NODULATION PROTEIN J"/>
    <property type="match status" value="1"/>
</dbReference>
<evidence type="ECO:0000256" key="5">
    <source>
        <dbReference type="SAM" id="Phobius"/>
    </source>
</evidence>
<accession>A0AAE6YP43</accession>
<evidence type="ECO:0000256" key="4">
    <source>
        <dbReference type="ARBA" id="ARBA00023136"/>
    </source>
</evidence>
<evidence type="ECO:0000259" key="6">
    <source>
        <dbReference type="Pfam" id="PF12698"/>
    </source>
</evidence>
<organism evidence="7 8">
    <name type="scientific">Streptococcus gallolyticus</name>
    <dbReference type="NCBI Taxonomy" id="315405"/>
    <lineage>
        <taxon>Bacteria</taxon>
        <taxon>Bacillati</taxon>
        <taxon>Bacillota</taxon>
        <taxon>Bacilli</taxon>
        <taxon>Lactobacillales</taxon>
        <taxon>Streptococcaceae</taxon>
        <taxon>Streptococcus</taxon>
    </lineage>
</organism>
<dbReference type="Proteomes" id="UP000503130">
    <property type="component" value="Chromosome"/>
</dbReference>
<feature type="transmembrane region" description="Helical" evidence="5">
    <location>
        <begin position="101"/>
        <end position="124"/>
    </location>
</feature>
<protein>
    <submittedName>
        <fullName evidence="7">ABC transporter permease</fullName>
    </submittedName>
</protein>
<feature type="transmembrane region" description="Helical" evidence="5">
    <location>
        <begin position="144"/>
        <end position="163"/>
    </location>
</feature>
<evidence type="ECO:0000313" key="8">
    <source>
        <dbReference type="Proteomes" id="UP000503130"/>
    </source>
</evidence>
<dbReference type="EMBL" id="CP050959">
    <property type="protein sequence ID" value="QIX73292.1"/>
    <property type="molecule type" value="Genomic_DNA"/>
</dbReference>